<accession>D3LAT2</accession>
<proteinExistence type="predicted"/>
<name>D3LAT2_OENOE</name>
<dbReference type="EMBL" id="ACSE01000027">
    <property type="protein sequence ID" value="EFD88067.1"/>
    <property type="molecule type" value="Genomic_DNA"/>
</dbReference>
<dbReference type="Proteomes" id="UP000003075">
    <property type="component" value="Unassembled WGS sequence"/>
</dbReference>
<evidence type="ECO:0000313" key="1">
    <source>
        <dbReference type="EMBL" id="EFD88067.1"/>
    </source>
</evidence>
<dbReference type="AlphaFoldDB" id="D3LAT2"/>
<organism evidence="1 2">
    <name type="scientific">Oenococcus oeni AWRIB429</name>
    <dbReference type="NCBI Taxonomy" id="655225"/>
    <lineage>
        <taxon>Bacteria</taxon>
        <taxon>Bacillati</taxon>
        <taxon>Bacillota</taxon>
        <taxon>Bacilli</taxon>
        <taxon>Lactobacillales</taxon>
        <taxon>Lactobacillaceae</taxon>
        <taxon>Oenococcus</taxon>
    </lineage>
</organism>
<gene>
    <name evidence="1" type="ORF">AWRIB429_1462</name>
</gene>
<evidence type="ECO:0000313" key="2">
    <source>
        <dbReference type="Proteomes" id="UP000003075"/>
    </source>
</evidence>
<reference evidence="1 2" key="1">
    <citation type="journal article" date="2010" name="Appl. Microbiol. Biotechnol.">
        <title>Genotypic diversity in Oenococcus oeni by high-density microarray comparative genome hybridization and whole genome sequencing.</title>
        <authorList>
            <person name="Borneman A.R."/>
            <person name="Bartowsky E.J."/>
            <person name="McCarthy J."/>
            <person name="Chambers P.J."/>
        </authorList>
    </citation>
    <scope>NUCLEOTIDE SEQUENCE [LARGE SCALE GENOMIC DNA]</scope>
    <source>
        <strain evidence="1 2">AWRIB429</strain>
    </source>
</reference>
<comment type="caution">
    <text evidence="1">The sequence shown here is derived from an EMBL/GenBank/DDBJ whole genome shotgun (WGS) entry which is preliminary data.</text>
</comment>
<protein>
    <submittedName>
        <fullName evidence="1">Uncharacterized protein</fullName>
    </submittedName>
</protein>
<sequence>MFTRLNRDHKNQVKSYQTISKKILSQMSYDDHHNRNDQ</sequence>